<evidence type="ECO:0000313" key="1">
    <source>
        <dbReference type="EMBL" id="KAK3767538.1"/>
    </source>
</evidence>
<protein>
    <submittedName>
        <fullName evidence="1">Uncharacterized protein</fullName>
    </submittedName>
</protein>
<keyword evidence="2" id="KW-1185">Reference proteome</keyword>
<dbReference type="AlphaFoldDB" id="A0AAE0ZE00"/>
<dbReference type="SUPFAM" id="SSF56672">
    <property type="entry name" value="DNA/RNA polymerases"/>
    <property type="match status" value="1"/>
</dbReference>
<name>A0AAE0ZE00_9GAST</name>
<comment type="caution">
    <text evidence="1">The sequence shown here is derived from an EMBL/GenBank/DDBJ whole genome shotgun (WGS) entry which is preliminary data.</text>
</comment>
<proteinExistence type="predicted"/>
<dbReference type="PANTHER" id="PTHR24559">
    <property type="entry name" value="TRANSPOSON TY3-I GAG-POL POLYPROTEIN"/>
    <property type="match status" value="1"/>
</dbReference>
<dbReference type="Proteomes" id="UP001283361">
    <property type="component" value="Unassembled WGS sequence"/>
</dbReference>
<evidence type="ECO:0000313" key="2">
    <source>
        <dbReference type="Proteomes" id="UP001283361"/>
    </source>
</evidence>
<dbReference type="PANTHER" id="PTHR24559:SF444">
    <property type="entry name" value="REVERSE TRANSCRIPTASE DOMAIN-CONTAINING PROTEIN"/>
    <property type="match status" value="1"/>
</dbReference>
<reference evidence="1" key="1">
    <citation type="journal article" date="2023" name="G3 (Bethesda)">
        <title>A reference genome for the long-term kleptoplast-retaining sea slug Elysia crispata morphotype clarki.</title>
        <authorList>
            <person name="Eastman K.E."/>
            <person name="Pendleton A.L."/>
            <person name="Shaikh M.A."/>
            <person name="Suttiyut T."/>
            <person name="Ogas R."/>
            <person name="Tomko P."/>
            <person name="Gavelis G."/>
            <person name="Widhalm J.R."/>
            <person name="Wisecaver J.H."/>
        </authorList>
    </citation>
    <scope>NUCLEOTIDE SEQUENCE</scope>
    <source>
        <strain evidence="1">ECLA1</strain>
    </source>
</reference>
<accession>A0AAE0ZE00</accession>
<dbReference type="Gene3D" id="3.10.10.10">
    <property type="entry name" value="HIV Type 1 Reverse Transcriptase, subunit A, domain 1"/>
    <property type="match status" value="1"/>
</dbReference>
<dbReference type="InterPro" id="IPR053134">
    <property type="entry name" value="RNA-dir_DNA_polymerase"/>
</dbReference>
<gene>
    <name evidence="1" type="ORF">RRG08_003970</name>
</gene>
<dbReference type="InterPro" id="IPR043502">
    <property type="entry name" value="DNA/RNA_pol_sf"/>
</dbReference>
<sequence length="200" mass="22425">MEQIVEFRAMKGPVHETPVYDLIIGNIEGARNADDSDPLWNPETCAATTRKQAAAEGRRKTQKGLESINLGPNLTTEYQEKLAKLVDDLFTPGMTDVIQHQIKLTSEVPVTSKPANRLPYATRQDLKKDIQEMIDLGIIRESDSPYASPIVNVIVKKPDGSNRLCVDYRKLNPEPMTTAEELFHKISDDNFFLKVDLSKG</sequence>
<dbReference type="EMBL" id="JAWDGP010004140">
    <property type="protein sequence ID" value="KAK3767538.1"/>
    <property type="molecule type" value="Genomic_DNA"/>
</dbReference>
<organism evidence="1 2">
    <name type="scientific">Elysia crispata</name>
    <name type="common">lettuce slug</name>
    <dbReference type="NCBI Taxonomy" id="231223"/>
    <lineage>
        <taxon>Eukaryota</taxon>
        <taxon>Metazoa</taxon>
        <taxon>Spiralia</taxon>
        <taxon>Lophotrochozoa</taxon>
        <taxon>Mollusca</taxon>
        <taxon>Gastropoda</taxon>
        <taxon>Heterobranchia</taxon>
        <taxon>Euthyneura</taxon>
        <taxon>Panpulmonata</taxon>
        <taxon>Sacoglossa</taxon>
        <taxon>Placobranchoidea</taxon>
        <taxon>Plakobranchidae</taxon>
        <taxon>Elysia</taxon>
    </lineage>
</organism>